<dbReference type="InterPro" id="IPR019613">
    <property type="entry name" value="DUF4198"/>
</dbReference>
<sequence length="285" mass="30152">MTALRTGALATVAVLIQAVAAGGASAHDFWIDVDEACGAPVRSAPFALEAGHGLDRRRASMRPSRVRRIELIEATAEATDLRPRMTLGSGEADGRVDVRGEGTHLLVFESDTGARSHLPPDQFNAYLEAEGLTPALEHRARTGRTALAGAERFGRVAKALLRGAGGGPGGGPGDGPATRPQGLPLEIVPEIDPYHPDRADRLPVRVYWDGVPLDGARVKLVALDGADGRERHARTDAFGRVAFDVPREGRWMLGVVWTSVLPPGGDTDYETIFSSLTFGCAPGPS</sequence>
<name>A0A1Z3LVN5_BREDI</name>
<dbReference type="AlphaFoldDB" id="A0A1Z3LVN5"/>
<dbReference type="RefSeq" id="WP_088410272.1">
    <property type="nucleotide sequence ID" value="NZ_CP021995.1"/>
</dbReference>
<evidence type="ECO:0000313" key="3">
    <source>
        <dbReference type="Proteomes" id="UP000197024"/>
    </source>
</evidence>
<reference evidence="2 3" key="1">
    <citation type="submission" date="2017-06" db="EMBL/GenBank/DDBJ databases">
        <title>Biodegradation of gentamicin by bacterial consortia AMQD4 in synthetic medium and raw gentamicin sewage.</title>
        <authorList>
            <person name="Chang H."/>
            <person name="Feng Y."/>
            <person name="Li Z."/>
            <person name="Xue J."/>
            <person name="Cheng D."/>
        </authorList>
    </citation>
    <scope>NUCLEOTIDE SEQUENCE [LARGE SCALE GENOMIC DNA]</scope>
    <source>
        <strain evidence="2 3">BZC3</strain>
    </source>
</reference>
<proteinExistence type="predicted"/>
<accession>A0A1Z3LVN5</accession>
<dbReference type="Proteomes" id="UP000197024">
    <property type="component" value="Chromosome"/>
</dbReference>
<keyword evidence="1" id="KW-0732">Signal</keyword>
<evidence type="ECO:0000313" key="2">
    <source>
        <dbReference type="EMBL" id="ASD26243.1"/>
    </source>
</evidence>
<dbReference type="Pfam" id="PF10670">
    <property type="entry name" value="DUF4198"/>
    <property type="match status" value="1"/>
</dbReference>
<reference evidence="2 3" key="2">
    <citation type="submission" date="2017-06" db="EMBL/GenBank/DDBJ databases">
        <authorList>
            <person name="Kim H.J."/>
            <person name="Triplett B.A."/>
        </authorList>
    </citation>
    <scope>NUCLEOTIDE SEQUENCE [LARGE SCALE GENOMIC DNA]</scope>
    <source>
        <strain evidence="2 3">BZC3</strain>
    </source>
</reference>
<evidence type="ECO:0000256" key="1">
    <source>
        <dbReference type="SAM" id="SignalP"/>
    </source>
</evidence>
<gene>
    <name evidence="2" type="ORF">CD943_04660</name>
</gene>
<organism evidence="2 3">
    <name type="scientific">Brevundimonas diminuta</name>
    <name type="common">Pseudomonas diminuta</name>
    <dbReference type="NCBI Taxonomy" id="293"/>
    <lineage>
        <taxon>Bacteria</taxon>
        <taxon>Pseudomonadati</taxon>
        <taxon>Pseudomonadota</taxon>
        <taxon>Alphaproteobacteria</taxon>
        <taxon>Caulobacterales</taxon>
        <taxon>Caulobacteraceae</taxon>
        <taxon>Brevundimonas</taxon>
    </lineage>
</organism>
<dbReference type="EMBL" id="CP021995">
    <property type="protein sequence ID" value="ASD26243.1"/>
    <property type="molecule type" value="Genomic_DNA"/>
</dbReference>
<feature type="chain" id="PRO_5013165032" evidence="1">
    <location>
        <begin position="27"/>
        <end position="285"/>
    </location>
</feature>
<protein>
    <submittedName>
        <fullName evidence="2">Sodium:proton antiporter</fullName>
    </submittedName>
</protein>
<feature type="signal peptide" evidence="1">
    <location>
        <begin position="1"/>
        <end position="26"/>
    </location>
</feature>